<accession>A0A915Q076</accession>
<protein>
    <submittedName>
        <fullName evidence="3">Uncharacterized protein</fullName>
    </submittedName>
</protein>
<name>A0A915Q076_9BILA</name>
<feature type="region of interest" description="Disordered" evidence="1">
    <location>
        <begin position="1"/>
        <end position="42"/>
    </location>
</feature>
<organism evidence="2 3">
    <name type="scientific">Setaria digitata</name>
    <dbReference type="NCBI Taxonomy" id="48799"/>
    <lineage>
        <taxon>Eukaryota</taxon>
        <taxon>Metazoa</taxon>
        <taxon>Ecdysozoa</taxon>
        <taxon>Nematoda</taxon>
        <taxon>Chromadorea</taxon>
        <taxon>Rhabditida</taxon>
        <taxon>Spirurina</taxon>
        <taxon>Spiruromorpha</taxon>
        <taxon>Filarioidea</taxon>
        <taxon>Setariidae</taxon>
        <taxon>Setaria</taxon>
    </lineage>
</organism>
<feature type="compositionally biased region" description="Polar residues" evidence="1">
    <location>
        <begin position="15"/>
        <end position="36"/>
    </location>
</feature>
<proteinExistence type="predicted"/>
<evidence type="ECO:0000256" key="1">
    <source>
        <dbReference type="SAM" id="MobiDB-lite"/>
    </source>
</evidence>
<dbReference type="AlphaFoldDB" id="A0A915Q076"/>
<sequence>MDKKRKEPCEDTTESPDQGTSRSVTGRSSLHTPGSSESKRKRVTFESDVLKADLETKYLFLFPEEFFVFWKHVQMLAGRDGNPCGKFLNPETSMEYCCLLWLPFRQIG</sequence>
<reference evidence="3" key="1">
    <citation type="submission" date="2022-11" db="UniProtKB">
        <authorList>
            <consortium name="WormBaseParasite"/>
        </authorList>
    </citation>
    <scope>IDENTIFICATION</scope>
</reference>
<dbReference type="Proteomes" id="UP000887581">
    <property type="component" value="Unplaced"/>
</dbReference>
<evidence type="ECO:0000313" key="3">
    <source>
        <dbReference type="WBParaSite" id="sdigi.contig408.g8121.t1"/>
    </source>
</evidence>
<evidence type="ECO:0000313" key="2">
    <source>
        <dbReference type="Proteomes" id="UP000887581"/>
    </source>
</evidence>
<keyword evidence="2" id="KW-1185">Reference proteome</keyword>
<dbReference type="WBParaSite" id="sdigi.contig408.g8121.t1">
    <property type="protein sequence ID" value="sdigi.contig408.g8121.t1"/>
    <property type="gene ID" value="sdigi.contig408.g8121"/>
</dbReference>